<feature type="domain" description="TonB-dependent receptor plug" evidence="14">
    <location>
        <begin position="11"/>
        <end position="117"/>
    </location>
</feature>
<accession>A0AAJ6BMW1</accession>
<keyword evidence="15" id="KW-0675">Receptor</keyword>
<evidence type="ECO:0000256" key="6">
    <source>
        <dbReference type="ARBA" id="ARBA00023004"/>
    </source>
</evidence>
<evidence type="ECO:0000256" key="5">
    <source>
        <dbReference type="ARBA" id="ARBA00022692"/>
    </source>
</evidence>
<evidence type="ECO:0000256" key="9">
    <source>
        <dbReference type="ARBA" id="ARBA00023136"/>
    </source>
</evidence>
<gene>
    <name evidence="15" type="ORF">P0Y50_07790</name>
</gene>
<dbReference type="InterPro" id="IPR036942">
    <property type="entry name" value="Beta-barrel_TonB_sf"/>
</dbReference>
<sequence>MTATKRSEAVNTVPMSITAATGQALQSLGVTDVGSLTKIVPGFNAVDSSYGSPVYYLRGVGYFETTMVAKPTVGVYVDEIPLAFSNMTAGAAFDLERVEVLKGPQGTLFGSNATGGAINYIAAKPTDTFKAGLSGSAGNFGALETTGFLSGPLTDTLSARLAVRREVRDDWQRSTTRDDSLGARNFTQGRLALQWRPNDALQATLTLSGFIDRSDTQAPQFVEPFKQTVSSVLNPRLVTYPAAIDNARQADWGATFPWSRDNTLFQGSLRLDYNLSETLTLTSLTSYSKYRQDQTQDGDGTDLIISDLRITGNVESYFQELRLQGDFTRGSWILGANYEHSGGPELVEQRLLNSSSAGAFAGLGVAPFDIIPQITDTTYESYGIFANVDYDLTEQLKLHAGARYTDTTTDFTGCVINGGNGSRGLGFSRLLGIPNIPIGQCSTIVVRNGVTQFGQASGNISEDNISWRVGLDYTPRERMLIYANISRGYKAGGYSNLPGSSEDQYRPVKQEELTAYEIGFKTSLAQRTLQLNGAVFYYDYADKQVKGRTNVPIFNFLEALVNVPESSIKGAEIQIDWLPVTGLRFGLGAAYLDTEITGTFNNFSAFGQPIDFKGYGFANTPKWQANASVEYRWPVSDTLGAYVGANANYRSDTNGDFKPDPRLAIDGYTLIDLRAGIESDGGNWRLGVYGRNVTDEYYWTTATRRGDAVVRYAGMPATYGVDFSVRF</sequence>
<evidence type="ECO:0000256" key="11">
    <source>
        <dbReference type="PROSITE-ProRule" id="PRU01360"/>
    </source>
</evidence>
<keyword evidence="8 12" id="KW-0798">TonB box</keyword>
<dbReference type="SUPFAM" id="SSF56935">
    <property type="entry name" value="Porins"/>
    <property type="match status" value="1"/>
</dbReference>
<evidence type="ECO:0000313" key="15">
    <source>
        <dbReference type="EMBL" id="WEK41494.1"/>
    </source>
</evidence>
<keyword evidence="2 11" id="KW-0813">Transport</keyword>
<feature type="domain" description="TonB-dependent receptor-like beta-barrel" evidence="13">
    <location>
        <begin position="241"/>
        <end position="693"/>
    </location>
</feature>
<evidence type="ECO:0000256" key="1">
    <source>
        <dbReference type="ARBA" id="ARBA00004571"/>
    </source>
</evidence>
<keyword evidence="10 11" id="KW-0998">Cell outer membrane</keyword>
<protein>
    <submittedName>
        <fullName evidence="15">TonB-dependent receptor</fullName>
    </submittedName>
</protein>
<dbReference type="EMBL" id="CP119326">
    <property type="protein sequence ID" value="WEK41494.1"/>
    <property type="molecule type" value="Genomic_DNA"/>
</dbReference>
<keyword evidence="7" id="KW-0406">Ion transport</keyword>
<dbReference type="PANTHER" id="PTHR32552:SF81">
    <property type="entry name" value="TONB-DEPENDENT OUTER MEMBRANE RECEPTOR"/>
    <property type="match status" value="1"/>
</dbReference>
<evidence type="ECO:0000259" key="13">
    <source>
        <dbReference type="Pfam" id="PF00593"/>
    </source>
</evidence>
<reference evidence="15" key="1">
    <citation type="submission" date="2023-03" db="EMBL/GenBank/DDBJ databases">
        <title>Andean soil-derived lignocellulolytic bacterial consortium as a source of novel taxa and putative plastic-active enzymes.</title>
        <authorList>
            <person name="Diaz-Garcia L."/>
            <person name="Chuvochina M."/>
            <person name="Feuerriegel G."/>
            <person name="Bunk B."/>
            <person name="Sproer C."/>
            <person name="Streit W.R."/>
            <person name="Rodriguez L.M."/>
            <person name="Overmann J."/>
            <person name="Jimenez D.J."/>
        </authorList>
    </citation>
    <scope>NUCLEOTIDE SEQUENCE</scope>
    <source>
        <strain evidence="15">MAG 833</strain>
    </source>
</reference>
<evidence type="ECO:0000256" key="4">
    <source>
        <dbReference type="ARBA" id="ARBA00022496"/>
    </source>
</evidence>
<dbReference type="Gene3D" id="2.40.170.20">
    <property type="entry name" value="TonB-dependent receptor, beta-barrel domain"/>
    <property type="match status" value="1"/>
</dbReference>
<keyword evidence="3 11" id="KW-1134">Transmembrane beta strand</keyword>
<evidence type="ECO:0000256" key="3">
    <source>
        <dbReference type="ARBA" id="ARBA00022452"/>
    </source>
</evidence>
<evidence type="ECO:0000313" key="16">
    <source>
        <dbReference type="Proteomes" id="UP001213664"/>
    </source>
</evidence>
<keyword evidence="5 11" id="KW-0812">Transmembrane</keyword>
<keyword evidence="9 11" id="KW-0472">Membrane</keyword>
<dbReference type="Pfam" id="PF00593">
    <property type="entry name" value="TonB_dep_Rec_b-barrel"/>
    <property type="match status" value="1"/>
</dbReference>
<dbReference type="CDD" id="cd01347">
    <property type="entry name" value="ligand_gated_channel"/>
    <property type="match status" value="1"/>
</dbReference>
<dbReference type="Pfam" id="PF07715">
    <property type="entry name" value="Plug"/>
    <property type="match status" value="1"/>
</dbReference>
<evidence type="ECO:0000256" key="8">
    <source>
        <dbReference type="ARBA" id="ARBA00023077"/>
    </source>
</evidence>
<dbReference type="GO" id="GO:0009279">
    <property type="term" value="C:cell outer membrane"/>
    <property type="evidence" value="ECO:0007669"/>
    <property type="project" value="UniProtKB-SubCell"/>
</dbReference>
<comment type="subcellular location">
    <subcellularLocation>
        <location evidence="1 11">Cell outer membrane</location>
        <topology evidence="1 11">Multi-pass membrane protein</topology>
    </subcellularLocation>
</comment>
<organism evidence="15 16">
    <name type="scientific">Candidatus Brevundimonas colombiensis</name>
    <dbReference type="NCBI Taxonomy" id="3121376"/>
    <lineage>
        <taxon>Bacteria</taxon>
        <taxon>Pseudomonadati</taxon>
        <taxon>Pseudomonadota</taxon>
        <taxon>Alphaproteobacteria</taxon>
        <taxon>Caulobacterales</taxon>
        <taxon>Caulobacteraceae</taxon>
        <taxon>Brevundimonas</taxon>
    </lineage>
</organism>
<dbReference type="PROSITE" id="PS52016">
    <property type="entry name" value="TONB_DEPENDENT_REC_3"/>
    <property type="match status" value="1"/>
</dbReference>
<keyword evidence="6" id="KW-0408">Iron</keyword>
<evidence type="ECO:0000256" key="12">
    <source>
        <dbReference type="RuleBase" id="RU003357"/>
    </source>
</evidence>
<comment type="similarity">
    <text evidence="11 12">Belongs to the TonB-dependent receptor family.</text>
</comment>
<dbReference type="Proteomes" id="UP001213664">
    <property type="component" value="Chromosome"/>
</dbReference>
<evidence type="ECO:0000256" key="10">
    <source>
        <dbReference type="ARBA" id="ARBA00023237"/>
    </source>
</evidence>
<dbReference type="GO" id="GO:0006826">
    <property type="term" value="P:iron ion transport"/>
    <property type="evidence" value="ECO:0007669"/>
    <property type="project" value="UniProtKB-KW"/>
</dbReference>
<dbReference type="InterPro" id="IPR039426">
    <property type="entry name" value="TonB-dep_rcpt-like"/>
</dbReference>
<proteinExistence type="inferred from homology"/>
<keyword evidence="4" id="KW-0410">Iron transport</keyword>
<dbReference type="AlphaFoldDB" id="A0AAJ6BMW1"/>
<name>A0AAJ6BMW1_9CAUL</name>
<dbReference type="InterPro" id="IPR012910">
    <property type="entry name" value="Plug_dom"/>
</dbReference>
<dbReference type="PANTHER" id="PTHR32552">
    <property type="entry name" value="FERRICHROME IRON RECEPTOR-RELATED"/>
    <property type="match status" value="1"/>
</dbReference>
<evidence type="ECO:0000256" key="7">
    <source>
        <dbReference type="ARBA" id="ARBA00023065"/>
    </source>
</evidence>
<dbReference type="InterPro" id="IPR000531">
    <property type="entry name" value="Beta-barrel_TonB"/>
</dbReference>
<evidence type="ECO:0000256" key="2">
    <source>
        <dbReference type="ARBA" id="ARBA00022448"/>
    </source>
</evidence>
<evidence type="ECO:0000259" key="14">
    <source>
        <dbReference type="Pfam" id="PF07715"/>
    </source>
</evidence>